<evidence type="ECO:0008006" key="4">
    <source>
        <dbReference type="Google" id="ProtNLM"/>
    </source>
</evidence>
<gene>
    <name evidence="1" type="ORF">GN299_25075</name>
    <name evidence="2" type="ORF">P3W50_01890</name>
</gene>
<dbReference type="Proteomes" id="UP001217741">
    <property type="component" value="Unassembled WGS sequence"/>
</dbReference>
<reference evidence="2" key="2">
    <citation type="submission" date="2023-03" db="EMBL/GenBank/DDBJ databases">
        <title>Draft assemblies of triclosan tolerant bacteria isolated from returned activated sludge.</title>
        <authorList>
            <person name="Van Hamelsveld S."/>
        </authorList>
    </citation>
    <scope>NUCLEOTIDE SEQUENCE</scope>
    <source>
        <strain evidence="2">GW210012_S60</strain>
    </source>
</reference>
<name>A0A7V8J1U0_PSEPU</name>
<accession>A0A7V8J1U0</accession>
<dbReference type="Proteomes" id="UP000442695">
    <property type="component" value="Unassembled WGS sequence"/>
</dbReference>
<evidence type="ECO:0000313" key="1">
    <source>
        <dbReference type="EMBL" id="KAF0252123.1"/>
    </source>
</evidence>
<dbReference type="RefSeq" id="WP_155403406.1">
    <property type="nucleotide sequence ID" value="NZ_BBQL01000073.1"/>
</dbReference>
<protein>
    <recommendedName>
        <fullName evidence="4">Transposase</fullName>
    </recommendedName>
</protein>
<organism evidence="1 3">
    <name type="scientific">Pseudomonas putida</name>
    <name type="common">Arthrobacter siderocapsulatus</name>
    <dbReference type="NCBI Taxonomy" id="303"/>
    <lineage>
        <taxon>Bacteria</taxon>
        <taxon>Pseudomonadati</taxon>
        <taxon>Pseudomonadota</taxon>
        <taxon>Gammaproteobacteria</taxon>
        <taxon>Pseudomonadales</taxon>
        <taxon>Pseudomonadaceae</taxon>
        <taxon>Pseudomonas</taxon>
    </lineage>
</organism>
<evidence type="ECO:0000313" key="3">
    <source>
        <dbReference type="Proteomes" id="UP000442695"/>
    </source>
</evidence>
<dbReference type="AlphaFoldDB" id="A0A7V8J1U0"/>
<evidence type="ECO:0000313" key="2">
    <source>
        <dbReference type="EMBL" id="MDF3869222.1"/>
    </source>
</evidence>
<reference evidence="1 3" key="1">
    <citation type="submission" date="2019-12" db="EMBL/GenBank/DDBJ databases">
        <authorList>
            <person name="Woiski C."/>
        </authorList>
    </citation>
    <scope>NUCLEOTIDE SEQUENCE [LARGE SCALE GENOMIC DNA]</scope>
    <source>
        <strain evidence="1 3">BOE100</strain>
    </source>
</reference>
<proteinExistence type="predicted"/>
<dbReference type="EMBL" id="WOWR01000046">
    <property type="protein sequence ID" value="KAF0252123.1"/>
    <property type="molecule type" value="Genomic_DNA"/>
</dbReference>
<dbReference type="EMBL" id="JARJLO010000022">
    <property type="protein sequence ID" value="MDF3869222.1"/>
    <property type="molecule type" value="Genomic_DNA"/>
</dbReference>
<sequence>MTEWLRLVLCRLYRHKPVEVERVFVGEIVISRQACCRCGRRLRDLAEYQ</sequence>
<comment type="caution">
    <text evidence="1">The sequence shown here is derived from an EMBL/GenBank/DDBJ whole genome shotgun (WGS) entry which is preliminary data.</text>
</comment>